<evidence type="ECO:0000256" key="1">
    <source>
        <dbReference type="SAM" id="SignalP"/>
    </source>
</evidence>
<dbReference type="AlphaFoldDB" id="A0A2N0NDM8"/>
<reference evidence="2 3" key="2">
    <citation type="submission" date="2017-09" db="EMBL/GenBank/DDBJ databases">
        <title>Extensive intraspecific genome diversity in a model arbuscular mycorrhizal fungus.</title>
        <authorList>
            <person name="Chen E.C."/>
            <person name="Morin E."/>
            <person name="Beaudet D."/>
            <person name="Noel J."/>
            <person name="Ndikumana S."/>
            <person name="Charron P."/>
            <person name="St-Onge C."/>
            <person name="Giorgi J."/>
            <person name="Grigoriev I.V."/>
            <person name="Roux C."/>
            <person name="Martin F.M."/>
            <person name="Corradi N."/>
        </authorList>
    </citation>
    <scope>NUCLEOTIDE SEQUENCE [LARGE SCALE GENOMIC DNA]</scope>
    <source>
        <strain evidence="2 3">A5</strain>
    </source>
</reference>
<dbReference type="Proteomes" id="UP000232722">
    <property type="component" value="Unassembled WGS sequence"/>
</dbReference>
<keyword evidence="1" id="KW-0732">Signal</keyword>
<evidence type="ECO:0000313" key="3">
    <source>
        <dbReference type="Proteomes" id="UP000232722"/>
    </source>
</evidence>
<proteinExistence type="predicted"/>
<feature type="chain" id="PRO_5014851667" evidence="1">
    <location>
        <begin position="25"/>
        <end position="71"/>
    </location>
</feature>
<protein>
    <submittedName>
        <fullName evidence="2">Uncharacterized protein</fullName>
    </submittedName>
</protein>
<feature type="signal peptide" evidence="1">
    <location>
        <begin position="1"/>
        <end position="24"/>
    </location>
</feature>
<sequence length="71" mass="8406">MNKIKKRLENSLELSLLFLSLLLAIEINKDIFNYNDIEDEFDSQHINTPINIFGLLDSVKKKFYKGLLYRN</sequence>
<name>A0A2N0NDM8_9GLOM</name>
<gene>
    <name evidence="2" type="ORF">RhiirA5_443815</name>
</gene>
<dbReference type="EMBL" id="LLXJ01010270">
    <property type="protein sequence ID" value="PKB92675.1"/>
    <property type="molecule type" value="Genomic_DNA"/>
</dbReference>
<accession>A0A2N0NDM8</accession>
<comment type="caution">
    <text evidence="2">The sequence shown here is derived from an EMBL/GenBank/DDBJ whole genome shotgun (WGS) entry which is preliminary data.</text>
</comment>
<organism evidence="2 3">
    <name type="scientific">Rhizophagus irregularis</name>
    <dbReference type="NCBI Taxonomy" id="588596"/>
    <lineage>
        <taxon>Eukaryota</taxon>
        <taxon>Fungi</taxon>
        <taxon>Fungi incertae sedis</taxon>
        <taxon>Mucoromycota</taxon>
        <taxon>Glomeromycotina</taxon>
        <taxon>Glomeromycetes</taxon>
        <taxon>Glomerales</taxon>
        <taxon>Glomeraceae</taxon>
        <taxon>Rhizophagus</taxon>
    </lineage>
</organism>
<evidence type="ECO:0000313" key="2">
    <source>
        <dbReference type="EMBL" id="PKB92675.1"/>
    </source>
</evidence>
<reference evidence="2 3" key="1">
    <citation type="submission" date="2016-04" db="EMBL/GenBank/DDBJ databases">
        <title>Genome analyses suggest a sexual origin of heterokaryosis in a supposedly ancient asexual fungus.</title>
        <authorList>
            <person name="Ropars J."/>
            <person name="Sedzielewska K."/>
            <person name="Noel J."/>
            <person name="Charron P."/>
            <person name="Farinelli L."/>
            <person name="Marton T."/>
            <person name="Kruger M."/>
            <person name="Pelin A."/>
            <person name="Brachmann A."/>
            <person name="Corradi N."/>
        </authorList>
    </citation>
    <scope>NUCLEOTIDE SEQUENCE [LARGE SCALE GENOMIC DNA]</scope>
    <source>
        <strain evidence="2 3">A5</strain>
    </source>
</reference>